<feature type="domain" description="MotA/TolQ/ExbB proton channel" evidence="9">
    <location>
        <begin position="124"/>
        <end position="196"/>
    </location>
</feature>
<keyword evidence="6" id="KW-0813">Transport</keyword>
<dbReference type="InterPro" id="IPR002898">
    <property type="entry name" value="MotA_ExbB_proton_chnl"/>
</dbReference>
<evidence type="ECO:0000256" key="7">
    <source>
        <dbReference type="SAM" id="Coils"/>
    </source>
</evidence>
<organism evidence="10 11">
    <name type="scientific">Campylobacter canadensis</name>
    <dbReference type="NCBI Taxonomy" id="449520"/>
    <lineage>
        <taxon>Bacteria</taxon>
        <taxon>Pseudomonadati</taxon>
        <taxon>Campylobacterota</taxon>
        <taxon>Epsilonproteobacteria</taxon>
        <taxon>Campylobacterales</taxon>
        <taxon>Campylobacteraceae</taxon>
        <taxon>Campylobacter</taxon>
    </lineage>
</organism>
<feature type="transmembrane region" description="Helical" evidence="8">
    <location>
        <begin position="120"/>
        <end position="142"/>
    </location>
</feature>
<sequence length="360" mass="41326">MQQVSENQHKGVFAAFLFILIIPVVVYVLALLAYLEIFSLRMPLHTIIMCGILLFFAIFFAPQNEYYVWAKIKKNSTNFENELKEFIKNNSLGIGKEVKANADFDWFLDDFVYKIKPLSFGYIASAVFPMLGILGTFISIALSMPDFASSNSSALENEISSLLSGIATAFYVSIYGIFLTIWWMFFSRLGISKINAFKLHFKLASKKYFWSKEELERVSLLKQHDLMEQNYVLIKQLCDNTFFSELARLHNDKFSSFSKLFSSFEKIAKIHTDLAQKSLELSNNNNQVISTRLNEFTKDIDASVSKMKALKNEMASSFESFKKELETMQEQTIVKSLKESAEILNKQTLKVIEQLNNAKE</sequence>
<evidence type="ECO:0000256" key="1">
    <source>
        <dbReference type="ARBA" id="ARBA00004429"/>
    </source>
</evidence>
<keyword evidence="6" id="KW-0653">Protein transport</keyword>
<feature type="transmembrane region" description="Helical" evidence="8">
    <location>
        <begin position="12"/>
        <end position="34"/>
    </location>
</feature>
<feature type="coiled-coil region" evidence="7">
    <location>
        <begin position="293"/>
        <end position="358"/>
    </location>
</feature>
<dbReference type="RefSeq" id="WP_172234139.1">
    <property type="nucleotide sequence ID" value="NZ_CP035946.1"/>
</dbReference>
<feature type="transmembrane region" description="Helical" evidence="8">
    <location>
        <begin position="162"/>
        <end position="185"/>
    </location>
</feature>
<dbReference type="Proteomes" id="UP000786183">
    <property type="component" value="Unassembled WGS sequence"/>
</dbReference>
<evidence type="ECO:0000256" key="4">
    <source>
        <dbReference type="ARBA" id="ARBA00022989"/>
    </source>
</evidence>
<keyword evidence="5 8" id="KW-0472">Membrane</keyword>
<evidence type="ECO:0000256" key="2">
    <source>
        <dbReference type="ARBA" id="ARBA00022475"/>
    </source>
</evidence>
<evidence type="ECO:0000313" key="11">
    <source>
        <dbReference type="Proteomes" id="UP000786183"/>
    </source>
</evidence>
<evidence type="ECO:0000256" key="6">
    <source>
        <dbReference type="RuleBase" id="RU004057"/>
    </source>
</evidence>
<gene>
    <name evidence="10" type="ORF">AVCANL283_04840</name>
</gene>
<evidence type="ECO:0000313" key="10">
    <source>
        <dbReference type="EMBL" id="MBZ7987430.1"/>
    </source>
</evidence>
<keyword evidence="2" id="KW-1003">Cell membrane</keyword>
<comment type="subcellular location">
    <subcellularLocation>
        <location evidence="1">Cell inner membrane</location>
        <topology evidence="1">Multi-pass membrane protein</topology>
    </subcellularLocation>
    <subcellularLocation>
        <location evidence="6">Membrane</location>
        <topology evidence="6">Multi-pass membrane protein</topology>
    </subcellularLocation>
</comment>
<name>A0ABS7WRP5_9BACT</name>
<feature type="transmembrane region" description="Helical" evidence="8">
    <location>
        <begin position="40"/>
        <end position="61"/>
    </location>
</feature>
<keyword evidence="7" id="KW-0175">Coiled coil</keyword>
<protein>
    <submittedName>
        <fullName evidence="10">MotA/TolQ/ExbB proton channel family protein</fullName>
    </submittedName>
</protein>
<evidence type="ECO:0000256" key="8">
    <source>
        <dbReference type="SAM" id="Phobius"/>
    </source>
</evidence>
<evidence type="ECO:0000256" key="5">
    <source>
        <dbReference type="ARBA" id="ARBA00023136"/>
    </source>
</evidence>
<comment type="caution">
    <text evidence="10">The sequence shown here is derived from an EMBL/GenBank/DDBJ whole genome shotgun (WGS) entry which is preliminary data.</text>
</comment>
<keyword evidence="3 8" id="KW-0812">Transmembrane</keyword>
<proteinExistence type="inferred from homology"/>
<keyword evidence="4 8" id="KW-1133">Transmembrane helix</keyword>
<accession>A0ABS7WRP5</accession>
<evidence type="ECO:0000259" key="9">
    <source>
        <dbReference type="Pfam" id="PF01618"/>
    </source>
</evidence>
<reference evidence="10 11" key="1">
    <citation type="submission" date="2020-07" db="EMBL/GenBank/DDBJ databases">
        <title>Transfer of Campylobacter canadensis to the novel genus Avispirillum gen. nov., that also includes two novel species recovered from migratory waterfowl: Avispirillum anseris sp. nov. and Avispirillum brantae sp. nov.</title>
        <authorList>
            <person name="Miller W.G."/>
            <person name="Chapman M.H."/>
            <person name="Yee E."/>
            <person name="Inglis G.D."/>
        </authorList>
    </citation>
    <scope>NUCLEOTIDE SEQUENCE [LARGE SCALE GENOMIC DNA]</scope>
    <source>
        <strain evidence="10 11">L283</strain>
    </source>
</reference>
<dbReference type="EMBL" id="JACGBB010000008">
    <property type="protein sequence ID" value="MBZ7987430.1"/>
    <property type="molecule type" value="Genomic_DNA"/>
</dbReference>
<evidence type="ECO:0000256" key="3">
    <source>
        <dbReference type="ARBA" id="ARBA00022692"/>
    </source>
</evidence>
<comment type="similarity">
    <text evidence="6">Belongs to the exbB/tolQ family.</text>
</comment>
<keyword evidence="11" id="KW-1185">Reference proteome</keyword>
<dbReference type="Pfam" id="PF01618">
    <property type="entry name" value="MotA_ExbB"/>
    <property type="match status" value="1"/>
</dbReference>